<dbReference type="EMBL" id="JACTNZ010000007">
    <property type="protein sequence ID" value="KAG5540167.1"/>
    <property type="molecule type" value="Genomic_DNA"/>
</dbReference>
<dbReference type="Proteomes" id="UP000823749">
    <property type="component" value="Chromosome 7"/>
</dbReference>
<name>A0AAV6JK74_9ERIC</name>
<proteinExistence type="predicted"/>
<evidence type="ECO:0000313" key="2">
    <source>
        <dbReference type="Proteomes" id="UP000823749"/>
    </source>
</evidence>
<reference evidence="1" key="1">
    <citation type="submission" date="2020-08" db="EMBL/GenBank/DDBJ databases">
        <title>Plant Genome Project.</title>
        <authorList>
            <person name="Zhang R.-G."/>
        </authorList>
    </citation>
    <scope>NUCLEOTIDE SEQUENCE</scope>
    <source>
        <strain evidence="1">WSP0</strain>
        <tissue evidence="1">Leaf</tissue>
    </source>
</reference>
<organism evidence="1 2">
    <name type="scientific">Rhododendron griersonianum</name>
    <dbReference type="NCBI Taxonomy" id="479676"/>
    <lineage>
        <taxon>Eukaryota</taxon>
        <taxon>Viridiplantae</taxon>
        <taxon>Streptophyta</taxon>
        <taxon>Embryophyta</taxon>
        <taxon>Tracheophyta</taxon>
        <taxon>Spermatophyta</taxon>
        <taxon>Magnoliopsida</taxon>
        <taxon>eudicotyledons</taxon>
        <taxon>Gunneridae</taxon>
        <taxon>Pentapetalae</taxon>
        <taxon>asterids</taxon>
        <taxon>Ericales</taxon>
        <taxon>Ericaceae</taxon>
        <taxon>Ericoideae</taxon>
        <taxon>Rhodoreae</taxon>
        <taxon>Rhododendron</taxon>
    </lineage>
</organism>
<evidence type="ECO:0000313" key="1">
    <source>
        <dbReference type="EMBL" id="KAG5540167.1"/>
    </source>
</evidence>
<dbReference type="PANTHER" id="PTHR35998:SF1">
    <property type="entry name" value="OS02G0127900 PROTEIN"/>
    <property type="match status" value="1"/>
</dbReference>
<dbReference type="AlphaFoldDB" id="A0AAV6JK74"/>
<dbReference type="PANTHER" id="PTHR35998">
    <property type="entry name" value="OS02G0127900 PROTEIN"/>
    <property type="match status" value="1"/>
</dbReference>
<protein>
    <submittedName>
        <fullName evidence="1">Uncharacterized protein</fullName>
    </submittedName>
</protein>
<gene>
    <name evidence="1" type="ORF">RHGRI_020408</name>
</gene>
<keyword evidence="2" id="KW-1185">Reference proteome</keyword>
<accession>A0AAV6JK74</accession>
<sequence length="202" mass="23473">MVLWEITLGTAYFLGLKRTYRLALKIQRRLITPNQPKIRQFVHGASAIAIVFITVSIFKTKILSSYSFCSLQHRRTRAVFDVAVQVHQNIQQRDIEVGRSLGNWILRWLDQIKPSAQISVPPMGKPFSNTSNMTKHLTYSSLQKTPGRFQRFSPRNIWPKPFPTIATIMRPGTSIQYKRLSRRRGAFEGVIRKDIMQWMLQN</sequence>
<comment type="caution">
    <text evidence="1">The sequence shown here is derived from an EMBL/GenBank/DDBJ whole genome shotgun (WGS) entry which is preliminary data.</text>
</comment>